<sequence>MLLLATPYNYYALHIYLCSTYNYIISLRRSCRITFTPNGKSGLHQHQRINLPCTIYVLYIISSLLNLMIILKLYHICTLNLL</sequence>
<proteinExistence type="predicted"/>
<evidence type="ECO:0000256" key="1">
    <source>
        <dbReference type="SAM" id="Phobius"/>
    </source>
</evidence>
<dbReference type="AlphaFoldDB" id="A0A0A9E2U5"/>
<reference evidence="2" key="2">
    <citation type="journal article" date="2015" name="Data Brief">
        <title>Shoot transcriptome of the giant reed, Arundo donax.</title>
        <authorList>
            <person name="Barrero R.A."/>
            <person name="Guerrero F.D."/>
            <person name="Moolhuijzen P."/>
            <person name="Goolsby J.A."/>
            <person name="Tidwell J."/>
            <person name="Bellgard S.E."/>
            <person name="Bellgard M.I."/>
        </authorList>
    </citation>
    <scope>NUCLEOTIDE SEQUENCE</scope>
    <source>
        <tissue evidence="2">Shoot tissue taken approximately 20 cm above the soil surface</tissue>
    </source>
</reference>
<keyword evidence="1" id="KW-1133">Transmembrane helix</keyword>
<accession>A0A0A9E2U5</accession>
<keyword evidence="1" id="KW-0812">Transmembrane</keyword>
<keyword evidence="1" id="KW-0472">Membrane</keyword>
<protein>
    <submittedName>
        <fullName evidence="2">Uncharacterized protein</fullName>
    </submittedName>
</protein>
<feature type="transmembrane region" description="Helical" evidence="1">
    <location>
        <begin position="56"/>
        <end position="76"/>
    </location>
</feature>
<evidence type="ECO:0000313" key="2">
    <source>
        <dbReference type="EMBL" id="JAD93353.1"/>
    </source>
</evidence>
<reference evidence="2" key="1">
    <citation type="submission" date="2014-09" db="EMBL/GenBank/DDBJ databases">
        <authorList>
            <person name="Magalhaes I.L.F."/>
            <person name="Oliveira U."/>
            <person name="Santos F.R."/>
            <person name="Vidigal T.H.D.A."/>
            <person name="Brescovit A.D."/>
            <person name="Santos A.J."/>
        </authorList>
    </citation>
    <scope>NUCLEOTIDE SEQUENCE</scope>
    <source>
        <tissue evidence="2">Shoot tissue taken approximately 20 cm above the soil surface</tissue>
    </source>
</reference>
<organism evidence="2">
    <name type="scientific">Arundo donax</name>
    <name type="common">Giant reed</name>
    <name type="synonym">Donax arundinaceus</name>
    <dbReference type="NCBI Taxonomy" id="35708"/>
    <lineage>
        <taxon>Eukaryota</taxon>
        <taxon>Viridiplantae</taxon>
        <taxon>Streptophyta</taxon>
        <taxon>Embryophyta</taxon>
        <taxon>Tracheophyta</taxon>
        <taxon>Spermatophyta</taxon>
        <taxon>Magnoliopsida</taxon>
        <taxon>Liliopsida</taxon>
        <taxon>Poales</taxon>
        <taxon>Poaceae</taxon>
        <taxon>PACMAD clade</taxon>
        <taxon>Arundinoideae</taxon>
        <taxon>Arundineae</taxon>
        <taxon>Arundo</taxon>
    </lineage>
</organism>
<name>A0A0A9E2U5_ARUDO</name>
<dbReference type="EMBL" id="GBRH01204542">
    <property type="protein sequence ID" value="JAD93353.1"/>
    <property type="molecule type" value="Transcribed_RNA"/>
</dbReference>